<feature type="transmembrane region" description="Helical" evidence="1">
    <location>
        <begin position="369"/>
        <end position="390"/>
    </location>
</feature>
<reference evidence="2 3" key="1">
    <citation type="journal article" date="2015" name="Nature">
        <title>rRNA introns, odd ribosomes, and small enigmatic genomes across a large radiation of phyla.</title>
        <authorList>
            <person name="Brown C.T."/>
            <person name="Hug L.A."/>
            <person name="Thomas B.C."/>
            <person name="Sharon I."/>
            <person name="Castelle C.J."/>
            <person name="Singh A."/>
            <person name="Wilkins M.J."/>
            <person name="Williams K.H."/>
            <person name="Banfield J.F."/>
        </authorList>
    </citation>
    <scope>NUCLEOTIDE SEQUENCE [LARGE SCALE GENOMIC DNA]</scope>
</reference>
<feature type="transmembrane region" description="Helical" evidence="1">
    <location>
        <begin position="174"/>
        <end position="207"/>
    </location>
</feature>
<proteinExistence type="predicted"/>
<sequence>MKKEFIYLFILIFPIFFASRALFHAGFFRTVDDISVVRINYMEKELRRNNWLNNFPVRLSGELSNNYGYPLYLFYAPLTYYAGAILKILFPLSHIVATKYIYVFPLIFGPFAFYFAARQKMRPFPALVASTFFTLFPYRGFNTYVRGAVAEAWAISFMPLAFGGLFLLQKKKPVGAVIFALSCFLILVSHNIVGFLFLGFTFVYGLLFFLKNKNFWKYLFLALGMSAFFLIPMLYYLKVIRVTYLDVNTTYILGTLIPADKLLNIQKERSLYGEGLLMGISGILFPFIVGGLIYYGYKKYTRHKIFREKFFWGISALILYILLFKPFEFFWQMTMPVTGILQFTWRLLALLAFIIPLFLGLWINDISSLFVKSALTVAVVVSCIIFTANFKPEAYSYFYEYQPEGLCATTSNQDEYLPIWVKGCPPPRTPLEISSKGSIKITEDNSLTVKADVAVEKPGELRINKFYFPGWHVLVDGEESQLDYNFSKDGIFRTSLSPGEHQVEVVYKKTEIMWLSDLFSLTSFSILLYKLWKLRPAHKAIRR</sequence>
<feature type="transmembrane region" description="Helical" evidence="1">
    <location>
        <begin position="276"/>
        <end position="297"/>
    </location>
</feature>
<gene>
    <name evidence="2" type="ORF">UV73_C0011G0015</name>
</gene>
<evidence type="ECO:0000313" key="2">
    <source>
        <dbReference type="EMBL" id="KKS96343.1"/>
    </source>
</evidence>
<accession>A0A0G1GBN5</accession>
<keyword evidence="1" id="KW-0812">Transmembrane</keyword>
<organism evidence="2 3">
    <name type="scientific">Candidatus Gottesmanbacteria bacterium GW2011_GWA2_43_14</name>
    <dbReference type="NCBI Taxonomy" id="1618443"/>
    <lineage>
        <taxon>Bacteria</taxon>
        <taxon>Candidatus Gottesmaniibacteriota</taxon>
    </lineage>
</organism>
<feature type="transmembrane region" description="Helical" evidence="1">
    <location>
        <begin position="69"/>
        <end position="88"/>
    </location>
</feature>
<feature type="transmembrane region" description="Helical" evidence="1">
    <location>
        <begin position="219"/>
        <end position="237"/>
    </location>
</feature>
<dbReference type="Proteomes" id="UP000034894">
    <property type="component" value="Unassembled WGS sequence"/>
</dbReference>
<keyword evidence="1" id="KW-0472">Membrane</keyword>
<comment type="caution">
    <text evidence="2">The sequence shown here is derived from an EMBL/GenBank/DDBJ whole genome shotgun (WGS) entry which is preliminary data.</text>
</comment>
<feature type="transmembrane region" description="Helical" evidence="1">
    <location>
        <begin position="148"/>
        <end position="168"/>
    </location>
</feature>
<dbReference type="EMBL" id="LCFP01000011">
    <property type="protein sequence ID" value="KKS96343.1"/>
    <property type="molecule type" value="Genomic_DNA"/>
</dbReference>
<feature type="transmembrane region" description="Helical" evidence="1">
    <location>
        <begin position="309"/>
        <end position="331"/>
    </location>
</feature>
<dbReference type="AlphaFoldDB" id="A0A0G1GBN5"/>
<evidence type="ECO:0000313" key="3">
    <source>
        <dbReference type="Proteomes" id="UP000034894"/>
    </source>
</evidence>
<feature type="transmembrane region" description="Helical" evidence="1">
    <location>
        <begin position="100"/>
        <end position="117"/>
    </location>
</feature>
<feature type="transmembrane region" description="Helical" evidence="1">
    <location>
        <begin position="343"/>
        <end position="362"/>
    </location>
</feature>
<dbReference type="STRING" id="1618443.UV73_C0011G0015"/>
<evidence type="ECO:0000256" key="1">
    <source>
        <dbReference type="SAM" id="Phobius"/>
    </source>
</evidence>
<protein>
    <submittedName>
        <fullName evidence="2">Uncharacterized protein</fullName>
    </submittedName>
</protein>
<name>A0A0G1GBN5_9BACT</name>
<feature type="transmembrane region" description="Helical" evidence="1">
    <location>
        <begin position="123"/>
        <end position="141"/>
    </location>
</feature>
<feature type="transmembrane region" description="Helical" evidence="1">
    <location>
        <begin position="5"/>
        <end position="23"/>
    </location>
</feature>
<keyword evidence="1" id="KW-1133">Transmembrane helix</keyword>